<evidence type="ECO:0000259" key="1">
    <source>
        <dbReference type="Pfam" id="PF17201"/>
    </source>
</evidence>
<name>A0ABF7PPZ4_9FIRM</name>
<keyword evidence="2" id="KW-0002">3D-structure</keyword>
<sequence length="168" mass="17928">MQSFRVTNNIVDMQVQDTLKGAANMLGLYLEEQFGPLSLNVAGNLVDVDGRPIEGENDYIDRLSQSMNVVATVFAKNGNDYIRTLTTIKDDNGERVVGTALDSSGDAYRTLNAGGTYFGEATILGSAYMTGYVPLLDRTGQAIGACFVGVSIESVNAILNEGMASAIR</sequence>
<dbReference type="InterPro" id="IPR033462">
    <property type="entry name" value="Cache_3-Cache_2"/>
</dbReference>
<dbReference type="InterPro" id="IPR029151">
    <property type="entry name" value="Sensor-like_sf"/>
</dbReference>
<feature type="domain" description="Cache 3/Cache 2 fusion" evidence="1">
    <location>
        <begin position="53"/>
        <end position="165"/>
    </location>
</feature>
<proteinExistence type="evidence at protein level"/>
<dbReference type="SUPFAM" id="SSF103190">
    <property type="entry name" value="Sensory domain-like"/>
    <property type="match status" value="1"/>
</dbReference>
<reference evidence="2" key="1">
    <citation type="journal article" date="2025" name="Proc. Natl. Acad. Sci. U.S.A.">
        <title>Bacterial sensor evolved by decreasing complexity.</title>
        <authorList>
            <person name="Monteagudo-Cascales E."/>
            <person name="Gavira J.A."/>
            <person name="Xing J."/>
            <person name="Velando F."/>
            <person name="Matilla M.A."/>
            <person name="Zhulin I.B."/>
            <person name="Krell T."/>
        </authorList>
    </citation>
    <scope>X-RAY CRYSTALLOGRAPHY (1.75 ANGSTROMS)</scope>
</reference>
<dbReference type="Pfam" id="PF17201">
    <property type="entry name" value="Cache_3-Cache_2"/>
    <property type="match status" value="1"/>
</dbReference>
<evidence type="ECO:0000313" key="2">
    <source>
        <dbReference type="PDB" id="8PY0"/>
    </source>
</evidence>
<protein>
    <submittedName>
        <fullName evidence="2">Ligand Binding domain (LBD) Chemoreceptor</fullName>
    </submittedName>
</protein>
<accession>A0ABF7PPZ4</accession>
<dbReference type="AlphaFoldDB" id="A0ABF7PPZ4"/>
<dbReference type="PDB" id="8PY0">
    <property type="method" value="X-ray"/>
    <property type="resolution" value="1.75 A"/>
    <property type="chains" value="A/B=1-168"/>
</dbReference>
<organism evidence="2">
    <name type="scientific">Oscillibacter ruminantium</name>
    <dbReference type="NCBI Taxonomy" id="1263547"/>
    <lineage>
        <taxon>Bacteria</taxon>
        <taxon>Bacillati</taxon>
        <taxon>Bacillota</taxon>
        <taxon>Clostridia</taxon>
        <taxon>Eubacteriales</taxon>
        <taxon>Oscillospiraceae</taxon>
        <taxon>Oscillibacter</taxon>
    </lineage>
</organism>